<name>A0ABR2I8E7_9EUKA</name>
<gene>
    <name evidence="2" type="ORF">M9Y10_013443</name>
</gene>
<dbReference type="InterPro" id="IPR018004">
    <property type="entry name" value="KilA/APSES_HTH"/>
</dbReference>
<dbReference type="Proteomes" id="UP001470230">
    <property type="component" value="Unassembled WGS sequence"/>
</dbReference>
<sequence>MNSLVETLTTNSGETFTRGTFNGISVMIRDKDGYINASKLGNDSKRSRDYIKSDRFNQICQYWIKNRSGRNCPHPNSLPKYTLTNIENNFKGVYVHPDLIHFVAEWVDIEYAFTVADIMNSINNKVHETLEKQHKPDTIENANPVFKAIAKKITLKIDVELVNKQCWGVRDDIHSLDSWEQDDLKHAIDKYNNIKQQLKENPNDNNLKCQLNDAHKKVDEWKSFIPTYHPEFQF</sequence>
<dbReference type="SMART" id="SM01252">
    <property type="entry name" value="KilA-N"/>
    <property type="match status" value="1"/>
</dbReference>
<protein>
    <recommendedName>
        <fullName evidence="1">KilA-N domain-containing protein</fullName>
    </recommendedName>
</protein>
<dbReference type="PROSITE" id="PS51301">
    <property type="entry name" value="KILA_N"/>
    <property type="match status" value="1"/>
</dbReference>
<dbReference type="SUPFAM" id="SSF54616">
    <property type="entry name" value="DNA-binding domain of Mlu1-box binding protein MBP1"/>
    <property type="match status" value="1"/>
</dbReference>
<evidence type="ECO:0000313" key="3">
    <source>
        <dbReference type="Proteomes" id="UP001470230"/>
    </source>
</evidence>
<comment type="caution">
    <text evidence="2">The sequence shown here is derived from an EMBL/GenBank/DDBJ whole genome shotgun (WGS) entry which is preliminary data.</text>
</comment>
<keyword evidence="3" id="KW-1185">Reference proteome</keyword>
<dbReference type="InterPro" id="IPR036887">
    <property type="entry name" value="HTH_APSES_sf"/>
</dbReference>
<dbReference type="Pfam" id="PF04383">
    <property type="entry name" value="KilA-N"/>
    <property type="match status" value="1"/>
</dbReference>
<evidence type="ECO:0000259" key="1">
    <source>
        <dbReference type="PROSITE" id="PS51301"/>
    </source>
</evidence>
<evidence type="ECO:0000313" key="2">
    <source>
        <dbReference type="EMBL" id="KAK8858340.1"/>
    </source>
</evidence>
<dbReference type="PANTHER" id="PTHR48135:SF1">
    <property type="entry name" value="KILA-N DOMAIN-CONTAINING PROTEIN"/>
    <property type="match status" value="1"/>
</dbReference>
<dbReference type="PANTHER" id="PTHR48135">
    <property type="match status" value="1"/>
</dbReference>
<reference evidence="2 3" key="1">
    <citation type="submission" date="2024-04" db="EMBL/GenBank/DDBJ databases">
        <title>Tritrichomonas musculus Genome.</title>
        <authorList>
            <person name="Alves-Ferreira E."/>
            <person name="Grigg M."/>
            <person name="Lorenzi H."/>
            <person name="Galac M."/>
        </authorList>
    </citation>
    <scope>NUCLEOTIDE SEQUENCE [LARGE SCALE GENOMIC DNA]</scope>
    <source>
        <strain evidence="2 3">EAF2021</strain>
    </source>
</reference>
<dbReference type="InterPro" id="IPR017880">
    <property type="entry name" value="KilA_N"/>
</dbReference>
<feature type="domain" description="KilA-N" evidence="1">
    <location>
        <begin position="15"/>
        <end position="122"/>
    </location>
</feature>
<accession>A0ABR2I8E7</accession>
<proteinExistence type="predicted"/>
<organism evidence="2 3">
    <name type="scientific">Tritrichomonas musculus</name>
    <dbReference type="NCBI Taxonomy" id="1915356"/>
    <lineage>
        <taxon>Eukaryota</taxon>
        <taxon>Metamonada</taxon>
        <taxon>Parabasalia</taxon>
        <taxon>Tritrichomonadida</taxon>
        <taxon>Tritrichomonadidae</taxon>
        <taxon>Tritrichomonas</taxon>
    </lineage>
</organism>
<dbReference type="EMBL" id="JAPFFF010000019">
    <property type="protein sequence ID" value="KAK8858340.1"/>
    <property type="molecule type" value="Genomic_DNA"/>
</dbReference>